<dbReference type="RefSeq" id="WP_018082426.1">
    <property type="nucleotide sequence ID" value="NZ_AQWM01000014.1"/>
</dbReference>
<sequence>MRVSKSRLAGGIIALGLVGGLLGGFNMYWGRQPEFPLYGVLIDLCAIPILIVMILYVRRIKASATDEFSVAKKRYAAQNGFLMGFALFMLSGLFPIVFPAAYLQFIASLDGAHEGFLMGRVAGMAPFILGLVIGQVSAWLKYR</sequence>
<dbReference type="EMBL" id="AWGB01000007">
    <property type="protein sequence ID" value="ESQ93642.1"/>
    <property type="molecule type" value="Genomic_DNA"/>
</dbReference>
<name>V4PI70_9CAUL</name>
<dbReference type="AlphaFoldDB" id="V4PI70"/>
<dbReference type="STRING" id="1121022.GCA_000376105_02755"/>
<accession>V4PI70</accession>
<feature type="transmembrane region" description="Helical" evidence="1">
    <location>
        <begin position="117"/>
        <end position="140"/>
    </location>
</feature>
<dbReference type="OrthoDB" id="7172980at2"/>
<keyword evidence="1" id="KW-0812">Transmembrane</keyword>
<proteinExistence type="predicted"/>
<comment type="caution">
    <text evidence="2">The sequence shown here is derived from an EMBL/GenBank/DDBJ whole genome shotgun (WGS) entry which is preliminary data.</text>
</comment>
<feature type="transmembrane region" description="Helical" evidence="1">
    <location>
        <begin position="81"/>
        <end position="105"/>
    </location>
</feature>
<feature type="transmembrane region" description="Helical" evidence="1">
    <location>
        <begin position="35"/>
        <end position="57"/>
    </location>
</feature>
<reference evidence="2 3" key="1">
    <citation type="journal article" date="2014" name="Nature">
        <title>Sequential evolution of bacterial morphology by co-option of a developmental regulator.</title>
        <authorList>
            <person name="Jiang C."/>
            <person name="Brown P.J."/>
            <person name="Ducret A."/>
            <person name="Brun Y.V."/>
        </authorList>
    </citation>
    <scope>NUCLEOTIDE SEQUENCE [LARGE SCALE GENOMIC DNA]</scope>
    <source>
        <strain evidence="2 3">DSM 16100</strain>
    </source>
</reference>
<feature type="transmembrane region" description="Helical" evidence="1">
    <location>
        <begin position="12"/>
        <end position="29"/>
    </location>
</feature>
<keyword evidence="1" id="KW-1133">Transmembrane helix</keyword>
<dbReference type="PATRIC" id="fig|1121022.4.peg.958"/>
<keyword evidence="1" id="KW-0472">Membrane</keyword>
<evidence type="ECO:0000313" key="3">
    <source>
        <dbReference type="Proteomes" id="UP000017837"/>
    </source>
</evidence>
<keyword evidence="3" id="KW-1185">Reference proteome</keyword>
<evidence type="ECO:0000313" key="2">
    <source>
        <dbReference type="EMBL" id="ESQ93642.1"/>
    </source>
</evidence>
<organism evidence="2 3">
    <name type="scientific">Asticcacaulis benevestitus DSM 16100 = ATCC BAA-896</name>
    <dbReference type="NCBI Taxonomy" id="1121022"/>
    <lineage>
        <taxon>Bacteria</taxon>
        <taxon>Pseudomonadati</taxon>
        <taxon>Pseudomonadota</taxon>
        <taxon>Alphaproteobacteria</taxon>
        <taxon>Caulobacterales</taxon>
        <taxon>Caulobacteraceae</taxon>
        <taxon>Asticcacaulis</taxon>
    </lineage>
</organism>
<dbReference type="Proteomes" id="UP000017837">
    <property type="component" value="Unassembled WGS sequence"/>
</dbReference>
<protein>
    <submittedName>
        <fullName evidence="2">Uncharacterized protein</fullName>
    </submittedName>
</protein>
<evidence type="ECO:0000256" key="1">
    <source>
        <dbReference type="SAM" id="Phobius"/>
    </source>
</evidence>
<gene>
    <name evidence="2" type="ORF">ABENE_04820</name>
</gene>